<accession>M2TD06</accession>
<dbReference type="HOGENOM" id="CLU_039765_0_0_1"/>
<dbReference type="OMA" id="WVELLFN"/>
<proteinExistence type="predicted"/>
<evidence type="ECO:0000313" key="3">
    <source>
        <dbReference type="EMBL" id="EMD95355.1"/>
    </source>
</evidence>
<dbReference type="PANTHER" id="PTHR38121">
    <property type="entry name" value="GH16 DOMAIN-CONTAINING PROTEIN"/>
    <property type="match status" value="1"/>
</dbReference>
<reference evidence="3 4" key="1">
    <citation type="journal article" date="2012" name="PLoS Pathog.">
        <title>Diverse lifestyles and strategies of plant pathogenesis encoded in the genomes of eighteen Dothideomycetes fungi.</title>
        <authorList>
            <person name="Ohm R.A."/>
            <person name="Feau N."/>
            <person name="Henrissat B."/>
            <person name="Schoch C.L."/>
            <person name="Horwitz B.A."/>
            <person name="Barry K.W."/>
            <person name="Condon B.J."/>
            <person name="Copeland A.C."/>
            <person name="Dhillon B."/>
            <person name="Glaser F."/>
            <person name="Hesse C.N."/>
            <person name="Kosti I."/>
            <person name="LaButti K."/>
            <person name="Lindquist E.A."/>
            <person name="Lucas S."/>
            <person name="Salamov A.A."/>
            <person name="Bradshaw R.E."/>
            <person name="Ciuffetti L."/>
            <person name="Hamelin R.C."/>
            <person name="Kema G.H.J."/>
            <person name="Lawrence C."/>
            <person name="Scott J.A."/>
            <person name="Spatafora J.W."/>
            <person name="Turgeon B.G."/>
            <person name="de Wit P.J.G.M."/>
            <person name="Zhong S."/>
            <person name="Goodwin S.B."/>
            <person name="Grigoriev I.V."/>
        </authorList>
    </citation>
    <scope>NUCLEOTIDE SEQUENCE [LARGE SCALE GENOMIC DNA]</scope>
    <source>
        <strain evidence="4">C5 / ATCC 48332 / race O</strain>
    </source>
</reference>
<dbReference type="SUPFAM" id="SSF49899">
    <property type="entry name" value="Concanavalin A-like lectins/glucanases"/>
    <property type="match status" value="1"/>
</dbReference>
<dbReference type="Gene3D" id="2.60.120.200">
    <property type="match status" value="1"/>
</dbReference>
<dbReference type="Proteomes" id="UP000016936">
    <property type="component" value="Unassembled WGS sequence"/>
</dbReference>
<keyword evidence="1" id="KW-0732">Signal</keyword>
<evidence type="ECO:0000256" key="1">
    <source>
        <dbReference type="SAM" id="SignalP"/>
    </source>
</evidence>
<dbReference type="AlphaFoldDB" id="M2TD06"/>
<protein>
    <submittedName>
        <fullName evidence="3">Glycoside hydrolase family 16 protein</fullName>
    </submittedName>
</protein>
<dbReference type="STRING" id="701091.M2TD06"/>
<dbReference type="eggNOG" id="ENOG502SNV9">
    <property type="taxonomic scope" value="Eukaryota"/>
</dbReference>
<dbReference type="OrthoDB" id="4388755at2759"/>
<name>M2TD06_COCH5</name>
<dbReference type="Pfam" id="PF00722">
    <property type="entry name" value="Glyco_hydro_16"/>
    <property type="match status" value="1"/>
</dbReference>
<reference evidence="4" key="2">
    <citation type="journal article" date="2013" name="PLoS Genet.">
        <title>Comparative genome structure, secondary metabolite, and effector coding capacity across Cochliobolus pathogens.</title>
        <authorList>
            <person name="Condon B.J."/>
            <person name="Leng Y."/>
            <person name="Wu D."/>
            <person name="Bushley K.E."/>
            <person name="Ohm R.A."/>
            <person name="Otillar R."/>
            <person name="Martin J."/>
            <person name="Schackwitz W."/>
            <person name="Grimwood J."/>
            <person name="MohdZainudin N."/>
            <person name="Xue C."/>
            <person name="Wang R."/>
            <person name="Manning V.A."/>
            <person name="Dhillon B."/>
            <person name="Tu Z.J."/>
            <person name="Steffenson B.J."/>
            <person name="Salamov A."/>
            <person name="Sun H."/>
            <person name="Lowry S."/>
            <person name="LaButti K."/>
            <person name="Han J."/>
            <person name="Copeland A."/>
            <person name="Lindquist E."/>
            <person name="Barry K."/>
            <person name="Schmutz J."/>
            <person name="Baker S.E."/>
            <person name="Ciuffetti L.M."/>
            <person name="Grigoriev I.V."/>
            <person name="Zhong S."/>
            <person name="Turgeon B.G."/>
        </authorList>
    </citation>
    <scope>NUCLEOTIDE SEQUENCE [LARGE SCALE GENOMIC DNA]</scope>
    <source>
        <strain evidence="4">C5 / ATCC 48332 / race O</strain>
    </source>
</reference>
<feature type="domain" description="GH16" evidence="2">
    <location>
        <begin position="125"/>
        <end position="274"/>
    </location>
</feature>
<feature type="signal peptide" evidence="1">
    <location>
        <begin position="1"/>
        <end position="22"/>
    </location>
</feature>
<dbReference type="InterPro" id="IPR013320">
    <property type="entry name" value="ConA-like_dom_sf"/>
</dbReference>
<dbReference type="GO" id="GO:0004553">
    <property type="term" value="F:hydrolase activity, hydrolyzing O-glycosyl compounds"/>
    <property type="evidence" value="ECO:0007669"/>
    <property type="project" value="InterPro"/>
</dbReference>
<evidence type="ECO:0000259" key="2">
    <source>
        <dbReference type="Pfam" id="PF00722"/>
    </source>
</evidence>
<keyword evidence="3" id="KW-0378">Hydrolase</keyword>
<gene>
    <name evidence="3" type="ORF">COCHEDRAFT_1169101</name>
</gene>
<dbReference type="EMBL" id="KB445571">
    <property type="protein sequence ID" value="EMD95355.1"/>
    <property type="molecule type" value="Genomic_DNA"/>
</dbReference>
<dbReference type="InterPro" id="IPR000757">
    <property type="entry name" value="Beta-glucanase-like"/>
</dbReference>
<dbReference type="CDD" id="cd00413">
    <property type="entry name" value="Glyco_hydrolase_16"/>
    <property type="match status" value="1"/>
</dbReference>
<dbReference type="GO" id="GO:0005975">
    <property type="term" value="P:carbohydrate metabolic process"/>
    <property type="evidence" value="ECO:0007669"/>
    <property type="project" value="InterPro"/>
</dbReference>
<keyword evidence="4" id="KW-1185">Reference proteome</keyword>
<feature type="chain" id="PRO_5004026647" evidence="1">
    <location>
        <begin position="23"/>
        <end position="354"/>
    </location>
</feature>
<evidence type="ECO:0000313" key="4">
    <source>
        <dbReference type="Proteomes" id="UP000016936"/>
    </source>
</evidence>
<organism evidence="3 4">
    <name type="scientific">Cochliobolus heterostrophus (strain C5 / ATCC 48332 / race O)</name>
    <name type="common">Southern corn leaf blight fungus</name>
    <name type="synonym">Bipolaris maydis</name>
    <dbReference type="NCBI Taxonomy" id="701091"/>
    <lineage>
        <taxon>Eukaryota</taxon>
        <taxon>Fungi</taxon>
        <taxon>Dikarya</taxon>
        <taxon>Ascomycota</taxon>
        <taxon>Pezizomycotina</taxon>
        <taxon>Dothideomycetes</taxon>
        <taxon>Pleosporomycetidae</taxon>
        <taxon>Pleosporales</taxon>
        <taxon>Pleosporineae</taxon>
        <taxon>Pleosporaceae</taxon>
        <taxon>Bipolaris</taxon>
    </lineage>
</organism>
<sequence length="354" mass="38754">MFTTATLLLALAILNFLSKVAAEDCTVFSTNGSTAATYDFYRFYDFRNLDESLVGNADTVPDSGDKQSITVTSNGQSKIIAASPWGTGWDARYWLRPAAREDTIDMHYTPSSVSISKNNDGPKESSTYLTLHTIRLLNGTQLASELDFIEHNVTYASIRMSARIRGAGGAIAGFFTYHNDTAESDIEIPTGGTGNEIHYSNQPTADPDTEVPIEDATFNVSMKDHRPTSVWNNYRLDWIRGGSAWYVNGKQTAKTSVNVPDAESMIILNLWSNGGSFSGRMDTGNEAWFDIQWVELLFNTTATTAAKSSGTVCSVESSPGSPVPNTSCSLYEKASEHFWWVVGLVSIVTFVQSM</sequence>
<dbReference type="PANTHER" id="PTHR38121:SF4">
    <property type="entry name" value="GH16 DOMAIN-CONTAINING PROTEIN-RELATED"/>
    <property type="match status" value="1"/>
</dbReference>